<comment type="caution">
    <text evidence="1">The sequence shown here is derived from an EMBL/GenBank/DDBJ whole genome shotgun (WGS) entry which is preliminary data.</text>
</comment>
<dbReference type="Proteomes" id="UP000814176">
    <property type="component" value="Unassembled WGS sequence"/>
</dbReference>
<keyword evidence="2" id="KW-1185">Reference proteome</keyword>
<sequence>MRRLRGLKDTDKPDLDVWASSDAAMIHGMPLPVTAQDTLLPCSLVVHQKAKHQLENVPFRFHNAGSPAYIGGGQALYDRTRAWRRRGGGGGAVRVTVVAVARCVLHHDAELEEQAVARFAQSLRALRAFVIGKQCGPMCVSRIVRAPHSHPSHSLSAMACRAMPRRRDRPAAHAVRPSLAAHELQVLARPVDKITDRRVGARPRICLQKADVGEALPLREEKKLVSGMRCTSPSATVYGAPRRAPGVWQDEDEVHFGLPIWSTGLALNPAVLIECDGKDSSTHVDDCV</sequence>
<gene>
    <name evidence="1" type="ORF">C8Q71DRAFT_784935</name>
</gene>
<proteinExistence type="predicted"/>
<reference evidence="1 2" key="1">
    <citation type="journal article" date="2021" name="Environ. Microbiol.">
        <title>Gene family expansions and transcriptome signatures uncover fungal adaptations to wood decay.</title>
        <authorList>
            <person name="Hage H."/>
            <person name="Miyauchi S."/>
            <person name="Viragh M."/>
            <person name="Drula E."/>
            <person name="Min B."/>
            <person name="Chaduli D."/>
            <person name="Navarro D."/>
            <person name="Favel A."/>
            <person name="Norest M."/>
            <person name="Lesage-Meessen L."/>
            <person name="Balint B."/>
            <person name="Merenyi Z."/>
            <person name="de Eugenio L."/>
            <person name="Morin E."/>
            <person name="Martinez A.T."/>
            <person name="Baldrian P."/>
            <person name="Stursova M."/>
            <person name="Martinez M.J."/>
            <person name="Novotny C."/>
            <person name="Magnuson J.K."/>
            <person name="Spatafora J.W."/>
            <person name="Maurice S."/>
            <person name="Pangilinan J."/>
            <person name="Andreopoulos W."/>
            <person name="LaButti K."/>
            <person name="Hundley H."/>
            <person name="Na H."/>
            <person name="Kuo A."/>
            <person name="Barry K."/>
            <person name="Lipzen A."/>
            <person name="Henrissat B."/>
            <person name="Riley R."/>
            <person name="Ahrendt S."/>
            <person name="Nagy L.G."/>
            <person name="Grigoriev I.V."/>
            <person name="Martin F."/>
            <person name="Rosso M.N."/>
        </authorList>
    </citation>
    <scope>NUCLEOTIDE SEQUENCE [LARGE SCALE GENOMIC DNA]</scope>
    <source>
        <strain evidence="1 2">CIRM-BRFM 1785</strain>
    </source>
</reference>
<accession>A0ABQ8K1K4</accession>
<evidence type="ECO:0000313" key="2">
    <source>
        <dbReference type="Proteomes" id="UP000814176"/>
    </source>
</evidence>
<name>A0ABQ8K1K4_9APHY</name>
<protein>
    <submittedName>
        <fullName evidence="1">Uncharacterized protein</fullName>
    </submittedName>
</protein>
<organism evidence="1 2">
    <name type="scientific">Rhodofomes roseus</name>
    <dbReference type="NCBI Taxonomy" id="34475"/>
    <lineage>
        <taxon>Eukaryota</taxon>
        <taxon>Fungi</taxon>
        <taxon>Dikarya</taxon>
        <taxon>Basidiomycota</taxon>
        <taxon>Agaricomycotina</taxon>
        <taxon>Agaricomycetes</taxon>
        <taxon>Polyporales</taxon>
        <taxon>Rhodofomes</taxon>
    </lineage>
</organism>
<dbReference type="RefSeq" id="XP_047773864.1">
    <property type="nucleotide sequence ID" value="XM_047925054.1"/>
</dbReference>
<evidence type="ECO:0000313" key="1">
    <source>
        <dbReference type="EMBL" id="KAH9830569.1"/>
    </source>
</evidence>
<dbReference type="GeneID" id="72005786"/>
<dbReference type="EMBL" id="JADCUA010000030">
    <property type="protein sequence ID" value="KAH9830569.1"/>
    <property type="molecule type" value="Genomic_DNA"/>
</dbReference>